<reference evidence="1" key="1">
    <citation type="journal article" date="2023" name="Genome Biol. Evol.">
        <title>First Whole Genome Sequence and Flow Cytometry Genome Size Data for the Lichen-Forming Fungus Ramalina farinacea (Ascomycota).</title>
        <authorList>
            <person name="Llewellyn T."/>
            <person name="Mian S."/>
            <person name="Hill R."/>
            <person name="Leitch I.J."/>
            <person name="Gaya E."/>
        </authorList>
    </citation>
    <scope>NUCLEOTIDE SEQUENCE</scope>
    <source>
        <strain evidence="1">LIQ254RAFAR</strain>
    </source>
</reference>
<keyword evidence="2" id="KW-1185">Reference proteome</keyword>
<evidence type="ECO:0000313" key="1">
    <source>
        <dbReference type="EMBL" id="MDI1485066.1"/>
    </source>
</evidence>
<dbReference type="EMBL" id="JAPUFD010000001">
    <property type="protein sequence ID" value="MDI1485066.1"/>
    <property type="molecule type" value="Genomic_DNA"/>
</dbReference>
<sequence length="311" mass="34141">MASAGLSEYFLYGDGIDPSMLNLGAMVLDFKSPKQREPYRHPQLDPGELQTWTVADAIADAWMCYTSGKGIHVGGGLANLAELDVAPSSSHNNILIMGKEGSKVEIREPQKFLNEVILKTFPGRLWLSTVLAISLKLRIQRKLTFQNPHIWLLTGLIFLTDANSMSIIQRDSTYGGTMSVPLPDPSGVAALLQLMPQLKGKIDSSWQAGSGMRRPGSKVYAAQWQRLDVKYSSLGDDRNVLPNQVNLLNIFSARASRGDSNVAEVGVEDADMASLLAGDGPASGIYEAEFDDDFWRRFLEVFESAKEEAED</sequence>
<protein>
    <submittedName>
        <fullName evidence="1">Uncharacterized protein</fullName>
    </submittedName>
</protein>
<dbReference type="Proteomes" id="UP001161017">
    <property type="component" value="Unassembled WGS sequence"/>
</dbReference>
<comment type="caution">
    <text evidence="1">The sequence shown here is derived from an EMBL/GenBank/DDBJ whole genome shotgun (WGS) entry which is preliminary data.</text>
</comment>
<proteinExistence type="predicted"/>
<dbReference type="AlphaFoldDB" id="A0AA43QHQ4"/>
<accession>A0AA43QHQ4</accession>
<name>A0AA43QHQ4_9LECA</name>
<evidence type="ECO:0000313" key="2">
    <source>
        <dbReference type="Proteomes" id="UP001161017"/>
    </source>
</evidence>
<organism evidence="1 2">
    <name type="scientific">Ramalina farinacea</name>
    <dbReference type="NCBI Taxonomy" id="258253"/>
    <lineage>
        <taxon>Eukaryota</taxon>
        <taxon>Fungi</taxon>
        <taxon>Dikarya</taxon>
        <taxon>Ascomycota</taxon>
        <taxon>Pezizomycotina</taxon>
        <taxon>Lecanoromycetes</taxon>
        <taxon>OSLEUM clade</taxon>
        <taxon>Lecanoromycetidae</taxon>
        <taxon>Lecanorales</taxon>
        <taxon>Lecanorineae</taxon>
        <taxon>Ramalinaceae</taxon>
        <taxon>Ramalina</taxon>
    </lineage>
</organism>
<gene>
    <name evidence="1" type="ORF">OHK93_000200</name>
</gene>